<dbReference type="AlphaFoldDB" id="A0ABD2BYJ2"/>
<gene>
    <name evidence="1" type="ORF">V1478_001933</name>
</gene>
<organism evidence="1 2">
    <name type="scientific">Vespula squamosa</name>
    <name type="common">Southern yellow jacket</name>
    <name type="synonym">Wasp</name>
    <dbReference type="NCBI Taxonomy" id="30214"/>
    <lineage>
        <taxon>Eukaryota</taxon>
        <taxon>Metazoa</taxon>
        <taxon>Ecdysozoa</taxon>
        <taxon>Arthropoda</taxon>
        <taxon>Hexapoda</taxon>
        <taxon>Insecta</taxon>
        <taxon>Pterygota</taxon>
        <taxon>Neoptera</taxon>
        <taxon>Endopterygota</taxon>
        <taxon>Hymenoptera</taxon>
        <taxon>Apocrita</taxon>
        <taxon>Aculeata</taxon>
        <taxon>Vespoidea</taxon>
        <taxon>Vespidae</taxon>
        <taxon>Vespinae</taxon>
        <taxon>Vespula</taxon>
    </lineage>
</organism>
<protein>
    <submittedName>
        <fullName evidence="1">Uncharacterized protein</fullName>
    </submittedName>
</protein>
<evidence type="ECO:0000313" key="2">
    <source>
        <dbReference type="Proteomes" id="UP001607302"/>
    </source>
</evidence>
<sequence length="116" mass="13494">MMRITIVFNPIIIIDDRKYYCISKKKENGFNYRTKASIRLLNIFTNIDFEIFLPESAVFHISIASSVSKSTAVFCMIVSNRIFILEQKKILDKLLYNIIVILLYINNIGSKKIIIL</sequence>
<name>A0ABD2BYJ2_VESSQ</name>
<accession>A0ABD2BYJ2</accession>
<dbReference type="EMBL" id="JAUDFV010000027">
    <property type="protein sequence ID" value="KAL2737847.1"/>
    <property type="molecule type" value="Genomic_DNA"/>
</dbReference>
<comment type="caution">
    <text evidence="1">The sequence shown here is derived from an EMBL/GenBank/DDBJ whole genome shotgun (WGS) entry which is preliminary data.</text>
</comment>
<proteinExistence type="predicted"/>
<dbReference type="Proteomes" id="UP001607302">
    <property type="component" value="Unassembled WGS sequence"/>
</dbReference>
<reference evidence="1 2" key="1">
    <citation type="journal article" date="2024" name="Ann. Entomol. Soc. Am.">
        <title>Genomic analyses of the southern and eastern yellowjacket wasps (Hymenoptera: Vespidae) reveal evolutionary signatures of social life.</title>
        <authorList>
            <person name="Catto M.A."/>
            <person name="Caine P.B."/>
            <person name="Orr S.E."/>
            <person name="Hunt B.G."/>
            <person name="Goodisman M.A.D."/>
        </authorList>
    </citation>
    <scope>NUCLEOTIDE SEQUENCE [LARGE SCALE GENOMIC DNA]</scope>
    <source>
        <strain evidence="1">233</strain>
        <tissue evidence="1">Head and thorax</tissue>
    </source>
</reference>
<evidence type="ECO:0000313" key="1">
    <source>
        <dbReference type="EMBL" id="KAL2737847.1"/>
    </source>
</evidence>
<keyword evidence="2" id="KW-1185">Reference proteome</keyword>